<proteinExistence type="predicted"/>
<dbReference type="STRING" id="1160718.SU9_04616"/>
<dbReference type="PATRIC" id="fig|1160718.3.peg.949"/>
<evidence type="ECO:0000313" key="1">
    <source>
        <dbReference type="EMBL" id="EJJ08238.1"/>
    </source>
</evidence>
<evidence type="ECO:0008006" key="2">
    <source>
        <dbReference type="Google" id="ProtNLM"/>
    </source>
</evidence>
<protein>
    <recommendedName>
        <fullName evidence="2">Acyl-CoA dehydrogenase</fullName>
    </recommendedName>
</protein>
<dbReference type="eggNOG" id="COG1960">
    <property type="taxonomic scope" value="Bacteria"/>
</dbReference>
<sequence>MNTDMTTSPEGTALGDFAAALDACHDRVAPGGLVVSYGGWTVASPTRVTVGAQVPGSSGALMAQRGGTPAADRRQEEFADELIRLHLQTVREVLNGAVARLGERVSEGANLLNRQLVQGAVADVALALSESDNLRELPLSTTRRRWRIHRDLVNAGRTALKLYGASGFVAGGPGTVLYVAEVLGNTYLHPQQRGSEAGDD</sequence>
<dbReference type="EMBL" id="AJGV01000039">
    <property type="protein sequence ID" value="EJJ08238.1"/>
    <property type="molecule type" value="Genomic_DNA"/>
</dbReference>
<dbReference type="HOGENOM" id="CLU_1387767_0_0_11"/>
<dbReference type="RefSeq" id="WP_006602503.1">
    <property type="nucleotide sequence ID" value="NZ_CP072931.1"/>
</dbReference>
<accession>J2K5X4</accession>
<dbReference type="AlphaFoldDB" id="J2K5X4"/>
<organism evidence="1">
    <name type="scientific">Streptomyces auratus AGR0001</name>
    <dbReference type="NCBI Taxonomy" id="1160718"/>
    <lineage>
        <taxon>Bacteria</taxon>
        <taxon>Bacillati</taxon>
        <taxon>Actinomycetota</taxon>
        <taxon>Actinomycetes</taxon>
        <taxon>Kitasatosporales</taxon>
        <taxon>Streptomycetaceae</taxon>
        <taxon>Streptomyces</taxon>
    </lineage>
</organism>
<gene>
    <name evidence="1" type="ORF">SU9_04616</name>
</gene>
<reference evidence="1" key="1">
    <citation type="journal article" date="2012" name="J. Bacteriol.">
        <title>Genome Sequence of Streptomyces auratus Strain AGR0001, a Phoslactomycin-Producing Actinomycete.</title>
        <authorList>
            <person name="Han X."/>
            <person name="Li M."/>
            <person name="Ding Z."/>
            <person name="Zhao J."/>
            <person name="Ji K."/>
            <person name="Wen M."/>
            <person name="Lu T."/>
        </authorList>
    </citation>
    <scope>NUCLEOTIDE SEQUENCE [LARGE SCALE GENOMIC DNA]</scope>
    <source>
        <strain evidence="1">AGR0001</strain>
    </source>
</reference>
<name>J2K5X4_9ACTN</name>
<comment type="caution">
    <text evidence="1">The sequence shown here is derived from an EMBL/GenBank/DDBJ whole genome shotgun (WGS) entry which is preliminary data.</text>
</comment>